<sequence>MFSPRGGDRSRRTDGSGCGRESLRTASGAAPPRLAAHPHPQQEAERLATATTFTTRGSSDQLPLYT</sequence>
<dbReference type="EMBL" id="JAWQEG010000062">
    <property type="protein sequence ID" value="KAK3895212.1"/>
    <property type="molecule type" value="Genomic_DNA"/>
</dbReference>
<feature type="region of interest" description="Disordered" evidence="1">
    <location>
        <begin position="1"/>
        <end position="66"/>
    </location>
</feature>
<dbReference type="Proteomes" id="UP001286313">
    <property type="component" value="Unassembled WGS sequence"/>
</dbReference>
<keyword evidence="3" id="KW-1185">Reference proteome</keyword>
<dbReference type="AlphaFoldDB" id="A0AAE1GME6"/>
<evidence type="ECO:0000256" key="1">
    <source>
        <dbReference type="SAM" id="MobiDB-lite"/>
    </source>
</evidence>
<comment type="caution">
    <text evidence="2">The sequence shown here is derived from an EMBL/GenBank/DDBJ whole genome shotgun (WGS) entry which is preliminary data.</text>
</comment>
<feature type="compositionally biased region" description="Polar residues" evidence="1">
    <location>
        <begin position="49"/>
        <end position="66"/>
    </location>
</feature>
<accession>A0AAE1GME6</accession>
<feature type="compositionally biased region" description="Basic and acidic residues" evidence="1">
    <location>
        <begin position="1"/>
        <end position="14"/>
    </location>
</feature>
<evidence type="ECO:0000313" key="3">
    <source>
        <dbReference type="Proteomes" id="UP001286313"/>
    </source>
</evidence>
<evidence type="ECO:0000313" key="2">
    <source>
        <dbReference type="EMBL" id="KAK3895212.1"/>
    </source>
</evidence>
<feature type="compositionally biased region" description="Low complexity" evidence="1">
    <location>
        <begin position="29"/>
        <end position="39"/>
    </location>
</feature>
<gene>
    <name evidence="2" type="ORF">Pcinc_001072</name>
</gene>
<name>A0AAE1GME6_PETCI</name>
<organism evidence="2 3">
    <name type="scientific">Petrolisthes cinctipes</name>
    <name type="common">Flat porcelain crab</name>
    <dbReference type="NCBI Taxonomy" id="88211"/>
    <lineage>
        <taxon>Eukaryota</taxon>
        <taxon>Metazoa</taxon>
        <taxon>Ecdysozoa</taxon>
        <taxon>Arthropoda</taxon>
        <taxon>Crustacea</taxon>
        <taxon>Multicrustacea</taxon>
        <taxon>Malacostraca</taxon>
        <taxon>Eumalacostraca</taxon>
        <taxon>Eucarida</taxon>
        <taxon>Decapoda</taxon>
        <taxon>Pleocyemata</taxon>
        <taxon>Anomura</taxon>
        <taxon>Galatheoidea</taxon>
        <taxon>Porcellanidae</taxon>
        <taxon>Petrolisthes</taxon>
    </lineage>
</organism>
<reference evidence="2" key="1">
    <citation type="submission" date="2023-10" db="EMBL/GenBank/DDBJ databases">
        <title>Genome assemblies of two species of porcelain crab, Petrolisthes cinctipes and Petrolisthes manimaculis (Anomura: Porcellanidae).</title>
        <authorList>
            <person name="Angst P."/>
        </authorList>
    </citation>
    <scope>NUCLEOTIDE SEQUENCE</scope>
    <source>
        <strain evidence="2">PB745_01</strain>
        <tissue evidence="2">Gill</tissue>
    </source>
</reference>
<proteinExistence type="predicted"/>
<protein>
    <submittedName>
        <fullName evidence="2">Uncharacterized protein</fullName>
    </submittedName>
</protein>